<evidence type="ECO:0000313" key="4">
    <source>
        <dbReference type="Proteomes" id="UP000579945"/>
    </source>
</evidence>
<dbReference type="NCBIfam" id="NF038083">
    <property type="entry name" value="CU044_5270_fam"/>
    <property type="match status" value="1"/>
</dbReference>
<evidence type="ECO:0000256" key="1">
    <source>
        <dbReference type="SAM" id="MobiDB-lite"/>
    </source>
</evidence>
<evidence type="ECO:0000256" key="2">
    <source>
        <dbReference type="SAM" id="Phobius"/>
    </source>
</evidence>
<dbReference type="RefSeq" id="WP_183651975.1">
    <property type="nucleotide sequence ID" value="NZ_BAAAXX010000006.1"/>
</dbReference>
<dbReference type="Proteomes" id="UP000579945">
    <property type="component" value="Unassembled WGS sequence"/>
</dbReference>
<proteinExistence type="predicted"/>
<accession>A0A7W5V8B3</accession>
<organism evidence="3 4">
    <name type="scientific">Nonomuraea dietziae</name>
    <dbReference type="NCBI Taxonomy" id="65515"/>
    <lineage>
        <taxon>Bacteria</taxon>
        <taxon>Bacillati</taxon>
        <taxon>Actinomycetota</taxon>
        <taxon>Actinomycetes</taxon>
        <taxon>Streptosporangiales</taxon>
        <taxon>Streptosporangiaceae</taxon>
        <taxon>Nonomuraea</taxon>
    </lineage>
</organism>
<keyword evidence="4" id="KW-1185">Reference proteome</keyword>
<gene>
    <name evidence="3" type="ORF">FHR33_004985</name>
</gene>
<feature type="region of interest" description="Disordered" evidence="1">
    <location>
        <begin position="134"/>
        <end position="158"/>
    </location>
</feature>
<keyword evidence="2" id="KW-0812">Transmembrane</keyword>
<comment type="caution">
    <text evidence="3">The sequence shown here is derived from an EMBL/GenBank/DDBJ whole genome shotgun (WGS) entry which is preliminary data.</text>
</comment>
<protein>
    <recommendedName>
        <fullName evidence="5">CU044_5270 family protein</fullName>
    </recommendedName>
</protein>
<feature type="transmembrane region" description="Helical" evidence="2">
    <location>
        <begin position="36"/>
        <end position="58"/>
    </location>
</feature>
<reference evidence="3 4" key="1">
    <citation type="submission" date="2020-08" db="EMBL/GenBank/DDBJ databases">
        <title>Sequencing the genomes of 1000 actinobacteria strains.</title>
        <authorList>
            <person name="Klenk H.-P."/>
        </authorList>
    </citation>
    <scope>NUCLEOTIDE SEQUENCE [LARGE SCALE GENOMIC DNA]</scope>
    <source>
        <strain evidence="3 4">DSM 44320</strain>
    </source>
</reference>
<dbReference type="EMBL" id="JACIBV010000001">
    <property type="protein sequence ID" value="MBB3729125.1"/>
    <property type="molecule type" value="Genomic_DNA"/>
</dbReference>
<keyword evidence="2" id="KW-0472">Membrane</keyword>
<dbReference type="InterPro" id="IPR047789">
    <property type="entry name" value="CU044_5270-like"/>
</dbReference>
<name>A0A7W5V8B3_9ACTN</name>
<dbReference type="GeneID" id="95391321"/>
<sequence>MDDLELLSGMRADAPEPGVERLKALRVRALRRRRRFWMAPSLLAVAGALAAAAVVSGIGAPTQGTRPIVITGTVPMSAEAVLRQAAQVSERRAPAPAPRPDQWLYRKTLVKQPGEATAEVQEYWTRYDGTRQAVRQGQGPLEEHRHRPDPDDDDLSPRGYAARLAKLPTDPSRLLAHVKGDRHWATKPKEEAGLGEHPDARAFRVLSVYLEQEVPVPPRLRGAIFRALAEIPGVRVDSGVRDAAGRTGIGIAYEWGAPGVGTERDANGQVVARSYLVLDATTYEFLGRRVDYVRDHVINGDVVFTAGSFYASAEVAAGVVDEPGELPG</sequence>
<evidence type="ECO:0000313" key="3">
    <source>
        <dbReference type="EMBL" id="MBB3729125.1"/>
    </source>
</evidence>
<keyword evidence="2" id="KW-1133">Transmembrane helix</keyword>
<dbReference type="AlphaFoldDB" id="A0A7W5V8B3"/>
<evidence type="ECO:0008006" key="5">
    <source>
        <dbReference type="Google" id="ProtNLM"/>
    </source>
</evidence>